<evidence type="ECO:0000256" key="9">
    <source>
        <dbReference type="ARBA" id="ARBA00023136"/>
    </source>
</evidence>
<name>A0A915MTD1_MELJA</name>
<dbReference type="GO" id="GO:0006493">
    <property type="term" value="P:protein O-linked glycosylation"/>
    <property type="evidence" value="ECO:0007669"/>
    <property type="project" value="TreeGrafter"/>
</dbReference>
<evidence type="ECO:0000256" key="4">
    <source>
        <dbReference type="ARBA" id="ARBA00022679"/>
    </source>
</evidence>
<comment type="subcellular location">
    <subcellularLocation>
        <location evidence="1 10">Golgi apparatus membrane</location>
        <topology evidence="1 10">Single-pass type II membrane protein</topology>
    </subcellularLocation>
</comment>
<dbReference type="WBParaSite" id="scaffold54247_cov294.g25659">
    <property type="protein sequence ID" value="scaffold54247_cov294.g25659"/>
    <property type="gene ID" value="scaffold54247_cov294.g25659"/>
</dbReference>
<dbReference type="GO" id="GO:0000139">
    <property type="term" value="C:Golgi membrane"/>
    <property type="evidence" value="ECO:0007669"/>
    <property type="project" value="UniProtKB-SubCell"/>
</dbReference>
<dbReference type="PROSITE" id="PS00092">
    <property type="entry name" value="N6_MTASE"/>
    <property type="match status" value="1"/>
</dbReference>
<proteinExistence type="inferred from homology"/>
<evidence type="ECO:0000256" key="6">
    <source>
        <dbReference type="ARBA" id="ARBA00022968"/>
    </source>
</evidence>
<dbReference type="Proteomes" id="UP000887561">
    <property type="component" value="Unplaced"/>
</dbReference>
<protein>
    <recommendedName>
        <fullName evidence="10">Hexosyltransferase</fullName>
        <ecNumber evidence="10">2.4.1.-</ecNumber>
    </recommendedName>
</protein>
<evidence type="ECO:0000256" key="2">
    <source>
        <dbReference type="ARBA" id="ARBA00008661"/>
    </source>
</evidence>
<evidence type="ECO:0000256" key="5">
    <source>
        <dbReference type="ARBA" id="ARBA00022692"/>
    </source>
</evidence>
<dbReference type="PANTHER" id="PTHR11214:SF3">
    <property type="entry name" value="BETA-1,3-GALACTOSYLTRANSFERASE 6"/>
    <property type="match status" value="1"/>
</dbReference>
<keyword evidence="4" id="KW-0808">Transferase</keyword>
<dbReference type="GO" id="GO:0032259">
    <property type="term" value="P:methylation"/>
    <property type="evidence" value="ECO:0007669"/>
    <property type="project" value="InterPro"/>
</dbReference>
<dbReference type="AlphaFoldDB" id="A0A915MTD1"/>
<dbReference type="GO" id="GO:0003676">
    <property type="term" value="F:nucleic acid binding"/>
    <property type="evidence" value="ECO:0007669"/>
    <property type="project" value="InterPro"/>
</dbReference>
<keyword evidence="8 10" id="KW-0333">Golgi apparatus</keyword>
<evidence type="ECO:0000256" key="3">
    <source>
        <dbReference type="ARBA" id="ARBA00022676"/>
    </source>
</evidence>
<comment type="similarity">
    <text evidence="2 10">Belongs to the glycosyltransferase 31 family.</text>
</comment>
<evidence type="ECO:0000256" key="7">
    <source>
        <dbReference type="ARBA" id="ARBA00022989"/>
    </source>
</evidence>
<evidence type="ECO:0000313" key="12">
    <source>
        <dbReference type="WBParaSite" id="scaffold54247_cov294.g25659"/>
    </source>
</evidence>
<keyword evidence="3 10" id="KW-0328">Glycosyltransferase</keyword>
<evidence type="ECO:0000256" key="8">
    <source>
        <dbReference type="ARBA" id="ARBA00023034"/>
    </source>
</evidence>
<keyword evidence="6" id="KW-0735">Signal-anchor</keyword>
<keyword evidence="11" id="KW-1185">Reference proteome</keyword>
<organism evidence="11 12">
    <name type="scientific">Meloidogyne javanica</name>
    <name type="common">Root-knot nematode worm</name>
    <dbReference type="NCBI Taxonomy" id="6303"/>
    <lineage>
        <taxon>Eukaryota</taxon>
        <taxon>Metazoa</taxon>
        <taxon>Ecdysozoa</taxon>
        <taxon>Nematoda</taxon>
        <taxon>Chromadorea</taxon>
        <taxon>Rhabditida</taxon>
        <taxon>Tylenchina</taxon>
        <taxon>Tylenchomorpha</taxon>
        <taxon>Tylenchoidea</taxon>
        <taxon>Meloidogynidae</taxon>
        <taxon>Meloidogyninae</taxon>
        <taxon>Meloidogyne</taxon>
        <taxon>Meloidogyne incognita group</taxon>
    </lineage>
</organism>
<dbReference type="PANTHER" id="PTHR11214">
    <property type="entry name" value="BETA-1,3-N-ACETYLGLUCOSAMINYLTRANSFERASE"/>
    <property type="match status" value="1"/>
</dbReference>
<evidence type="ECO:0000313" key="11">
    <source>
        <dbReference type="Proteomes" id="UP000887561"/>
    </source>
</evidence>
<keyword evidence="5" id="KW-0812">Transmembrane</keyword>
<evidence type="ECO:0000256" key="10">
    <source>
        <dbReference type="RuleBase" id="RU363063"/>
    </source>
</evidence>
<dbReference type="Gene3D" id="3.90.550.50">
    <property type="match status" value="1"/>
</dbReference>
<dbReference type="Pfam" id="PF01762">
    <property type="entry name" value="Galactosyl_T"/>
    <property type="match status" value="1"/>
</dbReference>
<dbReference type="EC" id="2.4.1.-" evidence="10"/>
<dbReference type="GO" id="GO:0016758">
    <property type="term" value="F:hexosyltransferase activity"/>
    <property type="evidence" value="ECO:0007669"/>
    <property type="project" value="InterPro"/>
</dbReference>
<accession>A0A915MTD1</accession>
<sequence>FEGKVTARFIIADPPYSLSNEEQILLFEEQYKYRDIISFNGFDDVYKNLHLKVMAAFQWKWEFCSNAEWTLKVDDDMAVHIPRLIFWIDNKLKNELKKNSATIFGRIYPNSPRVKEKYDK</sequence>
<keyword evidence="7" id="KW-1133">Transmembrane helix</keyword>
<dbReference type="GO" id="GO:0008168">
    <property type="term" value="F:methyltransferase activity"/>
    <property type="evidence" value="ECO:0007669"/>
    <property type="project" value="InterPro"/>
</dbReference>
<keyword evidence="9" id="KW-0472">Membrane</keyword>
<reference evidence="12" key="1">
    <citation type="submission" date="2022-11" db="UniProtKB">
        <authorList>
            <consortium name="WormBaseParasite"/>
        </authorList>
    </citation>
    <scope>IDENTIFICATION</scope>
</reference>
<evidence type="ECO:0000256" key="1">
    <source>
        <dbReference type="ARBA" id="ARBA00004323"/>
    </source>
</evidence>
<dbReference type="InterPro" id="IPR002052">
    <property type="entry name" value="DNA_methylase_N6_adenine_CS"/>
</dbReference>
<dbReference type="InterPro" id="IPR002659">
    <property type="entry name" value="Glyco_trans_31"/>
</dbReference>